<dbReference type="SUPFAM" id="SSF69593">
    <property type="entry name" value="Glycerol-3-phosphate (1)-acyltransferase"/>
    <property type="match status" value="1"/>
</dbReference>
<evidence type="ECO:0000259" key="5">
    <source>
        <dbReference type="SMART" id="SM00563"/>
    </source>
</evidence>
<keyword evidence="4" id="KW-1133">Transmembrane helix</keyword>
<dbReference type="PANTHER" id="PTHR10434">
    <property type="entry name" value="1-ACYL-SN-GLYCEROL-3-PHOSPHATE ACYLTRANSFERASE"/>
    <property type="match status" value="1"/>
</dbReference>
<feature type="domain" description="Phospholipid/glycerol acyltransferase" evidence="5">
    <location>
        <begin position="69"/>
        <end position="183"/>
    </location>
</feature>
<proteinExistence type="predicted"/>
<comment type="pathway">
    <text evidence="1">Lipid metabolism.</text>
</comment>
<protein>
    <submittedName>
        <fullName evidence="6">1-acyl-sn-glycerol-3-phosphate acyltransferase</fullName>
        <ecNumber evidence="6">2.3.1.51</ecNumber>
    </submittedName>
</protein>
<keyword evidence="3 6" id="KW-0012">Acyltransferase</keyword>
<gene>
    <name evidence="6" type="ORF">FHS83_001248</name>
</gene>
<dbReference type="EC" id="2.3.1.51" evidence="6"/>
<accession>A0A846MY45</accession>
<evidence type="ECO:0000256" key="3">
    <source>
        <dbReference type="ARBA" id="ARBA00023315"/>
    </source>
</evidence>
<evidence type="ECO:0000256" key="2">
    <source>
        <dbReference type="ARBA" id="ARBA00022679"/>
    </source>
</evidence>
<keyword evidence="4" id="KW-0472">Membrane</keyword>
<evidence type="ECO:0000313" key="7">
    <source>
        <dbReference type="Proteomes" id="UP000570514"/>
    </source>
</evidence>
<reference evidence="6 7" key="1">
    <citation type="submission" date="2020-03" db="EMBL/GenBank/DDBJ databases">
        <title>Genomic Encyclopedia of Type Strains, Phase IV (KMG-IV): sequencing the most valuable type-strain genomes for metagenomic binning, comparative biology and taxonomic classification.</title>
        <authorList>
            <person name="Goeker M."/>
        </authorList>
    </citation>
    <scope>NUCLEOTIDE SEQUENCE [LARGE SCALE GENOMIC DNA]</scope>
    <source>
        <strain evidence="6 7">DSM 19867</strain>
    </source>
</reference>
<evidence type="ECO:0000256" key="4">
    <source>
        <dbReference type="SAM" id="Phobius"/>
    </source>
</evidence>
<dbReference type="InterPro" id="IPR002123">
    <property type="entry name" value="Plipid/glycerol_acylTrfase"/>
</dbReference>
<comment type="caution">
    <text evidence="6">The sequence shown here is derived from an EMBL/GenBank/DDBJ whole genome shotgun (WGS) entry which is preliminary data.</text>
</comment>
<dbReference type="AlphaFoldDB" id="A0A846MY45"/>
<dbReference type="Pfam" id="PF01553">
    <property type="entry name" value="Acyltransferase"/>
    <property type="match status" value="1"/>
</dbReference>
<dbReference type="Proteomes" id="UP000570514">
    <property type="component" value="Unassembled WGS sequence"/>
</dbReference>
<dbReference type="SMART" id="SM00563">
    <property type="entry name" value="PlsC"/>
    <property type="match status" value="1"/>
</dbReference>
<keyword evidence="7" id="KW-1185">Reference proteome</keyword>
<keyword evidence="4" id="KW-0812">Transmembrane</keyword>
<dbReference type="GO" id="GO:0003841">
    <property type="term" value="F:1-acylglycerol-3-phosphate O-acyltransferase activity"/>
    <property type="evidence" value="ECO:0007669"/>
    <property type="project" value="UniProtKB-EC"/>
</dbReference>
<sequence>MTFLRSLLFMVFFAAVSAVMFVAVIPALILPRMVMVRASQRWSRVMFWGLKWIAGCDYEVRGEIPKGAVLVAAKHMSMWDTLALYMLLNDVCIVVKRELLKIPFYGWYIKKAGVISVDRAGGASALRRMTAESKPVIAAGRPIAIFPEGHRMRPGDVPDYKPGVAGLYALFALPCVPVALNSGQFWEGFTKRKGTIVIEFLTPIPAGLKRAEFMKELQERIETATNALIAEGSYLLAR</sequence>
<evidence type="ECO:0000256" key="1">
    <source>
        <dbReference type="ARBA" id="ARBA00005189"/>
    </source>
</evidence>
<dbReference type="PANTHER" id="PTHR10434:SF40">
    <property type="entry name" value="1-ACYL-SN-GLYCEROL-3-PHOSPHATE ACYLTRANSFERASE"/>
    <property type="match status" value="1"/>
</dbReference>
<organism evidence="6 7">
    <name type="scientific">Rhizomicrobium palustre</name>
    <dbReference type="NCBI Taxonomy" id="189966"/>
    <lineage>
        <taxon>Bacteria</taxon>
        <taxon>Pseudomonadati</taxon>
        <taxon>Pseudomonadota</taxon>
        <taxon>Alphaproteobacteria</taxon>
        <taxon>Micropepsales</taxon>
        <taxon>Micropepsaceae</taxon>
        <taxon>Rhizomicrobium</taxon>
    </lineage>
</organism>
<evidence type="ECO:0000313" key="6">
    <source>
        <dbReference type="EMBL" id="NIK87930.1"/>
    </source>
</evidence>
<dbReference type="GO" id="GO:0006654">
    <property type="term" value="P:phosphatidic acid biosynthetic process"/>
    <property type="evidence" value="ECO:0007669"/>
    <property type="project" value="TreeGrafter"/>
</dbReference>
<dbReference type="RefSeq" id="WP_208414252.1">
    <property type="nucleotide sequence ID" value="NZ_BAAADC010000001.1"/>
</dbReference>
<feature type="transmembrane region" description="Helical" evidence="4">
    <location>
        <begin position="6"/>
        <end position="30"/>
    </location>
</feature>
<dbReference type="CDD" id="cd07989">
    <property type="entry name" value="LPLAT_AGPAT-like"/>
    <property type="match status" value="1"/>
</dbReference>
<dbReference type="EMBL" id="JAASRM010000001">
    <property type="protein sequence ID" value="NIK87930.1"/>
    <property type="molecule type" value="Genomic_DNA"/>
</dbReference>
<keyword evidence="2 6" id="KW-0808">Transferase</keyword>
<name>A0A846MY45_9PROT</name>